<accession>A0A3Q0G6Z3</accession>
<evidence type="ECO:0000256" key="1">
    <source>
        <dbReference type="ARBA" id="ARBA00004479"/>
    </source>
</evidence>
<evidence type="ECO:0000256" key="7">
    <source>
        <dbReference type="ARBA" id="ARBA00023180"/>
    </source>
</evidence>
<evidence type="ECO:0000256" key="8">
    <source>
        <dbReference type="ARBA" id="ARBA00023319"/>
    </source>
</evidence>
<evidence type="ECO:0000256" key="6">
    <source>
        <dbReference type="ARBA" id="ARBA00023157"/>
    </source>
</evidence>
<evidence type="ECO:0000256" key="3">
    <source>
        <dbReference type="ARBA" id="ARBA00022729"/>
    </source>
</evidence>
<dbReference type="PANTHER" id="PTHR13869:SF38">
    <property type="entry name" value="NATURAL CYTOTOXICITY TRIGGERING RECEPTOR 3"/>
    <property type="match status" value="1"/>
</dbReference>
<dbReference type="SUPFAM" id="SSF48726">
    <property type="entry name" value="Immunoglobulin"/>
    <property type="match status" value="1"/>
</dbReference>
<keyword evidence="2 9" id="KW-0812">Transmembrane</keyword>
<dbReference type="PROSITE" id="PS50835">
    <property type="entry name" value="IG_LIKE"/>
    <property type="match status" value="1"/>
</dbReference>
<dbReference type="SMART" id="SM00409">
    <property type="entry name" value="IG"/>
    <property type="match status" value="1"/>
</dbReference>
<dbReference type="InterPro" id="IPR036179">
    <property type="entry name" value="Ig-like_dom_sf"/>
</dbReference>
<comment type="subcellular location">
    <subcellularLocation>
        <location evidence="1">Membrane</location>
        <topology evidence="1">Single-pass type I membrane protein</topology>
    </subcellularLocation>
</comment>
<dbReference type="PANTHER" id="PTHR13869">
    <property type="entry name" value="MYELIN P0 RELATED"/>
    <property type="match status" value="1"/>
</dbReference>
<keyword evidence="7" id="KW-0325">Glycoprotein</keyword>
<feature type="transmembrane region" description="Helical" evidence="9">
    <location>
        <begin position="236"/>
        <end position="257"/>
    </location>
</feature>
<evidence type="ECO:0000256" key="9">
    <source>
        <dbReference type="SAM" id="Phobius"/>
    </source>
</evidence>
<keyword evidence="6" id="KW-1015">Disulfide bond</keyword>
<evidence type="ECO:0000313" key="12">
    <source>
        <dbReference type="RefSeq" id="XP_025055446.1"/>
    </source>
</evidence>
<organism evidence="11 12">
    <name type="scientific">Alligator sinensis</name>
    <name type="common">Chinese alligator</name>
    <dbReference type="NCBI Taxonomy" id="38654"/>
    <lineage>
        <taxon>Eukaryota</taxon>
        <taxon>Metazoa</taxon>
        <taxon>Chordata</taxon>
        <taxon>Craniata</taxon>
        <taxon>Vertebrata</taxon>
        <taxon>Euteleostomi</taxon>
        <taxon>Archelosauria</taxon>
        <taxon>Archosauria</taxon>
        <taxon>Crocodylia</taxon>
        <taxon>Alligatoridae</taxon>
        <taxon>Alligatorinae</taxon>
        <taxon>Alligator</taxon>
    </lineage>
</organism>
<keyword evidence="4 9" id="KW-1133">Transmembrane helix</keyword>
<proteinExistence type="predicted"/>
<dbReference type="Pfam" id="PF07686">
    <property type="entry name" value="V-set"/>
    <property type="match status" value="1"/>
</dbReference>
<dbReference type="SMART" id="SM00406">
    <property type="entry name" value="IGv"/>
    <property type="match status" value="1"/>
</dbReference>
<dbReference type="InterPro" id="IPR013106">
    <property type="entry name" value="Ig_V-set"/>
</dbReference>
<dbReference type="InterPro" id="IPR007110">
    <property type="entry name" value="Ig-like_dom"/>
</dbReference>
<protein>
    <submittedName>
        <fullName evidence="12">Natural cytotoxicity triggering receptor 3-like isoform X1</fullName>
    </submittedName>
</protein>
<keyword evidence="5 9" id="KW-0472">Membrane</keyword>
<dbReference type="InParanoid" id="A0A3Q0G6Z3"/>
<dbReference type="Proteomes" id="UP000189705">
    <property type="component" value="Unplaced"/>
</dbReference>
<dbReference type="Gene3D" id="2.60.40.10">
    <property type="entry name" value="Immunoglobulins"/>
    <property type="match status" value="1"/>
</dbReference>
<dbReference type="InterPro" id="IPR003599">
    <property type="entry name" value="Ig_sub"/>
</dbReference>
<gene>
    <name evidence="12" type="primary">LOC106721978</name>
</gene>
<evidence type="ECO:0000313" key="11">
    <source>
        <dbReference type="Proteomes" id="UP000189705"/>
    </source>
</evidence>
<evidence type="ECO:0000259" key="10">
    <source>
        <dbReference type="PROSITE" id="PS50835"/>
    </source>
</evidence>
<name>A0A3Q0G6Z3_ALLSI</name>
<keyword evidence="11" id="KW-1185">Reference proteome</keyword>
<keyword evidence="8" id="KW-0393">Immunoglobulin domain</keyword>
<feature type="domain" description="Ig-like" evidence="10">
    <location>
        <begin position="113"/>
        <end position="215"/>
    </location>
</feature>
<evidence type="ECO:0000256" key="5">
    <source>
        <dbReference type="ARBA" id="ARBA00023136"/>
    </source>
</evidence>
<dbReference type="GeneID" id="106721978"/>
<dbReference type="GO" id="GO:0005886">
    <property type="term" value="C:plasma membrane"/>
    <property type="evidence" value="ECO:0007669"/>
    <property type="project" value="TreeGrafter"/>
</dbReference>
<dbReference type="InterPro" id="IPR013783">
    <property type="entry name" value="Ig-like_fold"/>
</dbReference>
<dbReference type="InterPro" id="IPR000920">
    <property type="entry name" value="Myelin_P0-rel"/>
</dbReference>
<keyword evidence="3" id="KW-0732">Signal</keyword>
<reference evidence="12" key="1">
    <citation type="submission" date="2025-08" db="UniProtKB">
        <authorList>
            <consortium name="RefSeq"/>
        </authorList>
    </citation>
    <scope>IDENTIFICATION</scope>
</reference>
<dbReference type="CDD" id="cd00099">
    <property type="entry name" value="IgV"/>
    <property type="match status" value="1"/>
</dbReference>
<evidence type="ECO:0000256" key="4">
    <source>
        <dbReference type="ARBA" id="ARBA00022989"/>
    </source>
</evidence>
<sequence>MWRSSRQAAECCELKAVVTLASVTFIGQNMSSCCKTHTHIFPHIQEKGKGRETLYFSSYEPTGWEILQLCGTTSPVLLAAACVIHGDATITSPATAHTTEQPPMVTIPEPWLPFVAQTPAKEKAKEGETVVLNCQFHSPRGPSLAKLMVKWYKEDEKGSRDLLENNVTILANYSRAFMSGDLTQGDASLTILNVTASDHGIYFCQVMLSSGKVLTGTGTKLRIRRALGLFGIEESIGTIIGVVAAGIGGLVVLIIILTPQLRKCFLCIEQGPHQGRQDLNCMVPEDTRRSRD</sequence>
<evidence type="ECO:0000256" key="2">
    <source>
        <dbReference type="ARBA" id="ARBA00022692"/>
    </source>
</evidence>
<dbReference type="AlphaFoldDB" id="A0A3Q0G6Z3"/>
<dbReference type="KEGG" id="asn:106721978"/>
<dbReference type="RefSeq" id="XP_025055446.1">
    <property type="nucleotide sequence ID" value="XM_025199661.1"/>
</dbReference>